<keyword evidence="1" id="KW-0732">Signal</keyword>
<gene>
    <name evidence="3" type="ORF">B0I10_10756</name>
</gene>
<evidence type="ECO:0000259" key="2">
    <source>
        <dbReference type="Pfam" id="PF17116"/>
    </source>
</evidence>
<feature type="signal peptide" evidence="1">
    <location>
        <begin position="1"/>
        <end position="18"/>
    </location>
</feature>
<organism evidence="3 4">
    <name type="scientific">Flavobacterium lacus</name>
    <dbReference type="NCBI Taxonomy" id="1353778"/>
    <lineage>
        <taxon>Bacteria</taxon>
        <taxon>Pseudomonadati</taxon>
        <taxon>Bacteroidota</taxon>
        <taxon>Flavobacteriia</taxon>
        <taxon>Flavobacteriales</taxon>
        <taxon>Flavobacteriaceae</taxon>
        <taxon>Flavobacterium</taxon>
    </lineage>
</organism>
<dbReference type="RefSeq" id="WP_112086067.1">
    <property type="nucleotide sequence ID" value="NZ_QLSV01000007.1"/>
</dbReference>
<dbReference type="AlphaFoldDB" id="A0A328WVA4"/>
<sequence length="416" mass="48771">MRNLFLLVICFVSCSSIAQIEQEIAPPYNIKTATFIQNNINAIPIFRLGDSFQFVFDDLYGDEANYYYTITHCDYNWTKSQLNLNEYIVGLDNQRIIDYENSFNTLQLYSHYRISFPNQFTKGFKVSGNYMLKIFNNSQELVFSRKFILYEDLVAVPMQVKSARDVRVLNQKHNLEFSILPNNMLLQNPIQNIKIMLLKNGIWNTAITNVKPMFTIGNDLIYKYDKETQFWAGNEFLFYENKDIRNAVNNVRYIELKGIYNTYLMPNASRGNLEYTFFPDYNGNFLINNVGARENVNVEADYSWVFFTLSAPTYYGKKDIYITGMFNNYALIPEYKMDYNKEKGIYEKAMIIKQGFTNYEYTLADANGRVDFENALDGNFFQTENNYFCVVYYRANNDRFDRVIGKGMASSVDIIK</sequence>
<protein>
    <submittedName>
        <fullName evidence="3">Uncharacterized protein DUF5103</fullName>
    </submittedName>
</protein>
<accession>A0A328WVA4</accession>
<comment type="caution">
    <text evidence="3">The sequence shown here is derived from an EMBL/GenBank/DDBJ whole genome shotgun (WGS) entry which is preliminary data.</text>
</comment>
<evidence type="ECO:0000313" key="4">
    <source>
        <dbReference type="Proteomes" id="UP000249518"/>
    </source>
</evidence>
<proteinExistence type="predicted"/>
<reference evidence="3 4" key="1">
    <citation type="submission" date="2018-06" db="EMBL/GenBank/DDBJ databases">
        <title>Genomic Encyclopedia of Type Strains, Phase III (KMG-III): the genomes of soil and plant-associated and newly described type strains.</title>
        <authorList>
            <person name="Whitman W."/>
        </authorList>
    </citation>
    <scope>NUCLEOTIDE SEQUENCE [LARGE SCALE GENOMIC DNA]</scope>
    <source>
        <strain evidence="3 4">CGMCC 1.12504</strain>
    </source>
</reference>
<dbReference type="EMBL" id="QLSV01000007">
    <property type="protein sequence ID" value="RAR47784.1"/>
    <property type="molecule type" value="Genomic_DNA"/>
</dbReference>
<evidence type="ECO:0000256" key="1">
    <source>
        <dbReference type="SAM" id="SignalP"/>
    </source>
</evidence>
<evidence type="ECO:0000313" key="3">
    <source>
        <dbReference type="EMBL" id="RAR47784.1"/>
    </source>
</evidence>
<dbReference type="OrthoDB" id="1522602at2"/>
<name>A0A328WVA4_9FLAO</name>
<feature type="chain" id="PRO_5016352452" evidence="1">
    <location>
        <begin position="19"/>
        <end position="416"/>
    </location>
</feature>
<keyword evidence="4" id="KW-1185">Reference proteome</keyword>
<dbReference type="Proteomes" id="UP000249518">
    <property type="component" value="Unassembled WGS sequence"/>
</dbReference>
<feature type="domain" description="Type 9 secretion system plug protein N-terminal" evidence="2">
    <location>
        <begin position="30"/>
        <end position="151"/>
    </location>
</feature>
<dbReference type="InterPro" id="IPR031345">
    <property type="entry name" value="T9SS_Plug_N"/>
</dbReference>
<dbReference type="Pfam" id="PF17116">
    <property type="entry name" value="T9SS_plug_1st"/>
    <property type="match status" value="1"/>
</dbReference>